<dbReference type="Pfam" id="PF01979">
    <property type="entry name" value="Amidohydro_1"/>
    <property type="match status" value="1"/>
</dbReference>
<accession>A0A9J7BFV2</accession>
<dbReference type="InterPro" id="IPR032466">
    <property type="entry name" value="Metal_Hydrolase"/>
</dbReference>
<dbReference type="InterPro" id="IPR006680">
    <property type="entry name" value="Amidohydro-rel"/>
</dbReference>
<gene>
    <name evidence="2" type="ORF">MOP44_13710</name>
</gene>
<organism evidence="2 3">
    <name type="scientific">Occallatibacter riparius</name>
    <dbReference type="NCBI Taxonomy" id="1002689"/>
    <lineage>
        <taxon>Bacteria</taxon>
        <taxon>Pseudomonadati</taxon>
        <taxon>Acidobacteriota</taxon>
        <taxon>Terriglobia</taxon>
        <taxon>Terriglobales</taxon>
        <taxon>Acidobacteriaceae</taxon>
        <taxon>Occallatibacter</taxon>
    </lineage>
</organism>
<sequence length="425" mass="46129">MRKFLFRSLLALCLIALLLVAAVWTIEFYPQRNSHPPLKLAKGTLAIEHARIYVSPTDAPIADGTVLIRDGLIAEVGPNVVIPADAQKVACNGCVVTAGFWNAHVHFTEPKWKWAEWKAADKLDAQLADMFLSRGFTTVVDLGSNPAETFAIRRRVERGEVRGPYIYTAGTALYPPHGIPFYLKETLPGWMTAIMPQPATPVAAQAVVRRNLGSGADVTKLFTGSWVERGHVLPMPLNIVKAAVETTHLNGKIVFAHPSNLAGTQAAVQGGVDVLAHVPDDTRGITPELFTTMVKQNMGMVPTLKMFTTTVTSDPHYMDPMYAEVWQFKADGGTLIFGTDVGYMTDYSTEQEFTELGKCGLGWQDVLAMLTTSPAARLGQSGQKGTIAPGKLADLTILSADPAVELTNFSKVQAVVRSGAVIWQR</sequence>
<dbReference type="EMBL" id="CP093313">
    <property type="protein sequence ID" value="UWZ81639.1"/>
    <property type="molecule type" value="Genomic_DNA"/>
</dbReference>
<evidence type="ECO:0000259" key="1">
    <source>
        <dbReference type="Pfam" id="PF01979"/>
    </source>
</evidence>
<evidence type="ECO:0000313" key="2">
    <source>
        <dbReference type="EMBL" id="UWZ81639.1"/>
    </source>
</evidence>
<evidence type="ECO:0000313" key="3">
    <source>
        <dbReference type="Proteomes" id="UP001059380"/>
    </source>
</evidence>
<protein>
    <submittedName>
        <fullName evidence="2">Amidohydrolase family protein</fullName>
    </submittedName>
</protein>
<keyword evidence="3" id="KW-1185">Reference proteome</keyword>
<name>A0A9J7BFV2_9BACT</name>
<dbReference type="GO" id="GO:0016810">
    <property type="term" value="F:hydrolase activity, acting on carbon-nitrogen (but not peptide) bonds"/>
    <property type="evidence" value="ECO:0007669"/>
    <property type="project" value="InterPro"/>
</dbReference>
<dbReference type="SUPFAM" id="SSF51556">
    <property type="entry name" value="Metallo-dependent hydrolases"/>
    <property type="match status" value="1"/>
</dbReference>
<reference evidence="2" key="1">
    <citation type="submission" date="2021-04" db="EMBL/GenBank/DDBJ databases">
        <title>Phylogenetic analysis of Acidobacteriaceae.</title>
        <authorList>
            <person name="Qiu L."/>
            <person name="Zhang Q."/>
        </authorList>
    </citation>
    <scope>NUCLEOTIDE SEQUENCE</scope>
    <source>
        <strain evidence="2">DSM 25168</strain>
    </source>
</reference>
<dbReference type="PANTHER" id="PTHR43135:SF3">
    <property type="entry name" value="ALPHA-D-RIBOSE 1-METHYLPHOSPHONATE 5-TRIPHOSPHATE DIPHOSPHATASE"/>
    <property type="match status" value="1"/>
</dbReference>
<dbReference type="InterPro" id="IPR011059">
    <property type="entry name" value="Metal-dep_hydrolase_composite"/>
</dbReference>
<dbReference type="KEGG" id="orp:MOP44_13710"/>
<dbReference type="SUPFAM" id="SSF51338">
    <property type="entry name" value="Composite domain of metallo-dependent hydrolases"/>
    <property type="match status" value="1"/>
</dbReference>
<dbReference type="AlphaFoldDB" id="A0A9J7BFV2"/>
<dbReference type="InterPro" id="IPR051781">
    <property type="entry name" value="Metallo-dep_Hydrolase"/>
</dbReference>
<dbReference type="RefSeq" id="WP_260790459.1">
    <property type="nucleotide sequence ID" value="NZ_CP093313.1"/>
</dbReference>
<dbReference type="PANTHER" id="PTHR43135">
    <property type="entry name" value="ALPHA-D-RIBOSE 1-METHYLPHOSPHONATE 5-TRIPHOSPHATE DIPHOSPHATASE"/>
    <property type="match status" value="1"/>
</dbReference>
<proteinExistence type="predicted"/>
<dbReference type="Gene3D" id="2.30.40.10">
    <property type="entry name" value="Urease, subunit C, domain 1"/>
    <property type="match status" value="1"/>
</dbReference>
<feature type="domain" description="Amidohydrolase-related" evidence="1">
    <location>
        <begin position="95"/>
        <end position="419"/>
    </location>
</feature>
<dbReference type="Gene3D" id="3.20.20.140">
    <property type="entry name" value="Metal-dependent hydrolases"/>
    <property type="match status" value="1"/>
</dbReference>
<dbReference type="Proteomes" id="UP001059380">
    <property type="component" value="Chromosome"/>
</dbReference>